<evidence type="ECO:0000256" key="2">
    <source>
        <dbReference type="ARBA" id="ARBA00010846"/>
    </source>
</evidence>
<dbReference type="AlphaFoldDB" id="A0A811RBW5"/>
<dbReference type="Gene3D" id="2.60.210.10">
    <property type="entry name" value="Apoptosis, Tumor Necrosis Factor Receptor Associated Protein 2, Chain A"/>
    <property type="match status" value="1"/>
</dbReference>
<dbReference type="InterPro" id="IPR045005">
    <property type="entry name" value="BPM1-6"/>
</dbReference>
<dbReference type="OrthoDB" id="6359816at2759"/>
<dbReference type="PANTHER" id="PTHR26379">
    <property type="entry name" value="BTB/POZ AND MATH DOMAIN-CONTAINING PROTEIN 1"/>
    <property type="match status" value="1"/>
</dbReference>
<organism evidence="5 6">
    <name type="scientific">Miscanthus lutarioriparius</name>
    <dbReference type="NCBI Taxonomy" id="422564"/>
    <lineage>
        <taxon>Eukaryota</taxon>
        <taxon>Viridiplantae</taxon>
        <taxon>Streptophyta</taxon>
        <taxon>Embryophyta</taxon>
        <taxon>Tracheophyta</taxon>
        <taxon>Spermatophyta</taxon>
        <taxon>Magnoliopsida</taxon>
        <taxon>Liliopsida</taxon>
        <taxon>Poales</taxon>
        <taxon>Poaceae</taxon>
        <taxon>PACMAD clade</taxon>
        <taxon>Panicoideae</taxon>
        <taxon>Andropogonodae</taxon>
        <taxon>Andropogoneae</taxon>
        <taxon>Saccharinae</taxon>
        <taxon>Miscanthus</taxon>
    </lineage>
</organism>
<dbReference type="Gene3D" id="3.30.710.10">
    <property type="entry name" value="Potassium Channel Kv1.1, Chain A"/>
    <property type="match status" value="1"/>
</dbReference>
<feature type="domain" description="MATH" evidence="4">
    <location>
        <begin position="28"/>
        <end position="161"/>
    </location>
</feature>
<dbReference type="PROSITE" id="PS50144">
    <property type="entry name" value="MATH"/>
    <property type="match status" value="1"/>
</dbReference>
<dbReference type="Proteomes" id="UP000604825">
    <property type="component" value="Unassembled WGS sequence"/>
</dbReference>
<proteinExistence type="inferred from homology"/>
<name>A0A811RBW5_9POAL</name>
<comment type="pathway">
    <text evidence="1">Protein modification; protein ubiquitination.</text>
</comment>
<dbReference type="PANTHER" id="PTHR26379:SF355">
    <property type="entry name" value="BTB DOMAIN-CONTAINING PROTEIN"/>
    <property type="match status" value="1"/>
</dbReference>
<evidence type="ECO:0000259" key="4">
    <source>
        <dbReference type="PROSITE" id="PS50144"/>
    </source>
</evidence>
<dbReference type="Pfam" id="PF22486">
    <property type="entry name" value="MATH_2"/>
    <property type="match status" value="1"/>
</dbReference>
<accession>A0A811RBW5</accession>
<dbReference type="Pfam" id="PF24570">
    <property type="entry name" value="BACK_BPM_SPOP"/>
    <property type="match status" value="1"/>
</dbReference>
<dbReference type="GO" id="GO:0016567">
    <property type="term" value="P:protein ubiquitination"/>
    <property type="evidence" value="ECO:0007669"/>
    <property type="project" value="InterPro"/>
</dbReference>
<evidence type="ECO:0000313" key="6">
    <source>
        <dbReference type="Proteomes" id="UP000604825"/>
    </source>
</evidence>
<reference evidence="5" key="1">
    <citation type="submission" date="2020-10" db="EMBL/GenBank/DDBJ databases">
        <authorList>
            <person name="Han B."/>
            <person name="Lu T."/>
            <person name="Zhao Q."/>
            <person name="Huang X."/>
            <person name="Zhao Y."/>
        </authorList>
    </citation>
    <scope>NUCLEOTIDE SEQUENCE</scope>
</reference>
<dbReference type="InterPro" id="IPR000210">
    <property type="entry name" value="BTB/POZ_dom"/>
</dbReference>
<feature type="domain" description="BTB" evidence="3">
    <location>
        <begin position="207"/>
        <end position="281"/>
    </location>
</feature>
<dbReference type="CDD" id="cd00121">
    <property type="entry name" value="MATH"/>
    <property type="match status" value="1"/>
</dbReference>
<dbReference type="SMART" id="SM00225">
    <property type="entry name" value="BTB"/>
    <property type="match status" value="1"/>
</dbReference>
<dbReference type="Gene3D" id="1.25.40.420">
    <property type="match status" value="1"/>
</dbReference>
<evidence type="ECO:0000259" key="3">
    <source>
        <dbReference type="PROSITE" id="PS50097"/>
    </source>
</evidence>
<dbReference type="SUPFAM" id="SSF49599">
    <property type="entry name" value="TRAF domain-like"/>
    <property type="match status" value="1"/>
</dbReference>
<dbReference type="Pfam" id="PF00651">
    <property type="entry name" value="BTB"/>
    <property type="match status" value="1"/>
</dbReference>
<comment type="similarity">
    <text evidence="2">Belongs to the Tdpoz family.</text>
</comment>
<dbReference type="InterPro" id="IPR056423">
    <property type="entry name" value="BACK_BPM_SPOP"/>
</dbReference>
<dbReference type="InterPro" id="IPR002083">
    <property type="entry name" value="MATH/TRAF_dom"/>
</dbReference>
<dbReference type="InterPro" id="IPR011333">
    <property type="entry name" value="SKP1/BTB/POZ_sf"/>
</dbReference>
<dbReference type="EMBL" id="CAJGYO010000014">
    <property type="protein sequence ID" value="CAD6267494.1"/>
    <property type="molecule type" value="Genomic_DNA"/>
</dbReference>
<protein>
    <submittedName>
        <fullName evidence="5">Uncharacterized protein</fullName>
    </submittedName>
</protein>
<sequence>MAVATPLLSAAARRCTRSASTIGRREVMDCHSLTMDGCTTFKKIPKTWFSTSESFVAAGHIWRIRFYPKGECCFWRHGYMALYLELVTAANAYYRATDPVDFKFTLLDLAGNPVPQYSRAMAAHVFSAESRRVGFNDFIRWKDLERSGCLKDDRFTVRCDITVFQDYWTADSDGDGGHAVAPVRQVTVPPSNLHEHLGDLLGKKQGADVTVDVAGEAFDAHGWLLAARSPVFEAELLAAAKEKAPGGGGAARRRVVVEGMEPRVFKAMLHFMYTDVLPEMEKQEETVAMSQGLLAAAHRYELQRLKLICEETLCRRIDVDTAASTLAVAEQHGCRALKAACLGFMARPGNLNAVMETKGFEKIKANCPAVMLDLIMKQVAARMAIHQP</sequence>
<dbReference type="SUPFAM" id="SSF54695">
    <property type="entry name" value="POZ domain"/>
    <property type="match status" value="1"/>
</dbReference>
<dbReference type="PROSITE" id="PS50097">
    <property type="entry name" value="BTB"/>
    <property type="match status" value="1"/>
</dbReference>
<evidence type="ECO:0000313" key="5">
    <source>
        <dbReference type="EMBL" id="CAD6267494.1"/>
    </source>
</evidence>
<gene>
    <name evidence="5" type="ORF">NCGR_LOCUS50799</name>
</gene>
<keyword evidence="6" id="KW-1185">Reference proteome</keyword>
<comment type="caution">
    <text evidence="5">The sequence shown here is derived from an EMBL/GenBank/DDBJ whole genome shotgun (WGS) entry which is preliminary data.</text>
</comment>
<dbReference type="InterPro" id="IPR008974">
    <property type="entry name" value="TRAF-like"/>
</dbReference>
<evidence type="ECO:0000256" key="1">
    <source>
        <dbReference type="ARBA" id="ARBA00004906"/>
    </source>
</evidence>